<evidence type="ECO:0000256" key="2">
    <source>
        <dbReference type="SAM" id="Phobius"/>
    </source>
</evidence>
<sequence>MDDIDGFDGTDGPDRADRLLMLAVCGEALPDDDPDAADVAADVALLREQVRGIGDALAARPAPKPVPTPVPAPVPVRRRRPLRIAFGALVAACAAGAVGGMVWLGVTAPGGVSSESGGANKSAADGKAASGADDGSSPALHIACSRILVEGRVVSVTPRADGNVRVVLDVTRSYRPERPAKEHPTLAVTLHGSARADLKPGTYTLIRTPVFPGDRQDWETGRGVKDARGDILGALPEARGLACPGPGY</sequence>
<gene>
    <name evidence="3" type="ORF">ABII15_13625</name>
</gene>
<keyword evidence="2" id="KW-0472">Membrane</keyword>
<protein>
    <submittedName>
        <fullName evidence="3">Uncharacterized protein</fullName>
    </submittedName>
</protein>
<accession>A0AAU8ISA5</accession>
<organism evidence="3">
    <name type="scientific">Streptomyces tabacisoli</name>
    <dbReference type="NCBI Taxonomy" id="3156398"/>
    <lineage>
        <taxon>Bacteria</taxon>
        <taxon>Bacillati</taxon>
        <taxon>Actinomycetota</taxon>
        <taxon>Actinomycetes</taxon>
        <taxon>Kitasatosporales</taxon>
        <taxon>Streptomycetaceae</taxon>
        <taxon>Streptomyces</taxon>
    </lineage>
</organism>
<dbReference type="AlphaFoldDB" id="A0AAU8ISA5"/>
<evidence type="ECO:0000313" key="3">
    <source>
        <dbReference type="EMBL" id="XCJ70948.1"/>
    </source>
</evidence>
<reference evidence="3" key="1">
    <citation type="submission" date="2024-06" db="EMBL/GenBank/DDBJ databases">
        <title>Streptomyces sp. strain HUAS MG91 genome sequences.</title>
        <authorList>
            <person name="Mo P."/>
        </authorList>
    </citation>
    <scope>NUCLEOTIDE SEQUENCE</scope>
    <source>
        <strain evidence="3">HUAS MG91</strain>
    </source>
</reference>
<keyword evidence="2" id="KW-1133">Transmembrane helix</keyword>
<dbReference type="EMBL" id="CP159534">
    <property type="protein sequence ID" value="XCJ70948.1"/>
    <property type="molecule type" value="Genomic_DNA"/>
</dbReference>
<feature type="compositionally biased region" description="Low complexity" evidence="1">
    <location>
        <begin position="116"/>
        <end position="137"/>
    </location>
</feature>
<name>A0AAU8ISA5_9ACTN</name>
<keyword evidence="2" id="KW-0812">Transmembrane</keyword>
<feature type="region of interest" description="Disordered" evidence="1">
    <location>
        <begin position="114"/>
        <end position="137"/>
    </location>
</feature>
<proteinExistence type="predicted"/>
<dbReference type="KEGG" id="stac:ABII15_13625"/>
<evidence type="ECO:0000256" key="1">
    <source>
        <dbReference type="SAM" id="MobiDB-lite"/>
    </source>
</evidence>
<feature type="transmembrane region" description="Helical" evidence="2">
    <location>
        <begin position="84"/>
        <end position="106"/>
    </location>
</feature>
<dbReference type="RefSeq" id="WP_353942579.1">
    <property type="nucleotide sequence ID" value="NZ_CP159534.1"/>
</dbReference>